<evidence type="ECO:0000313" key="5">
    <source>
        <dbReference type="Proteomes" id="UP000295444"/>
    </source>
</evidence>
<dbReference type="InterPro" id="IPR001926">
    <property type="entry name" value="TrpB-like_PALP"/>
</dbReference>
<evidence type="ECO:0000313" key="4">
    <source>
        <dbReference type="EMBL" id="TDP94066.1"/>
    </source>
</evidence>
<organism evidence="4 5">
    <name type="scientific">Labedaea rhizosphaerae</name>
    <dbReference type="NCBI Taxonomy" id="598644"/>
    <lineage>
        <taxon>Bacteria</taxon>
        <taxon>Bacillati</taxon>
        <taxon>Actinomycetota</taxon>
        <taxon>Actinomycetes</taxon>
        <taxon>Pseudonocardiales</taxon>
        <taxon>Pseudonocardiaceae</taxon>
        <taxon>Labedaea</taxon>
    </lineage>
</organism>
<dbReference type="PANTHER" id="PTHR10314">
    <property type="entry name" value="CYSTATHIONINE BETA-SYNTHASE"/>
    <property type="match status" value="1"/>
</dbReference>
<reference evidence="4 5" key="1">
    <citation type="submission" date="2019-03" db="EMBL/GenBank/DDBJ databases">
        <title>Genomic Encyclopedia of Type Strains, Phase IV (KMG-IV): sequencing the most valuable type-strain genomes for metagenomic binning, comparative biology and taxonomic classification.</title>
        <authorList>
            <person name="Goeker M."/>
        </authorList>
    </citation>
    <scope>NUCLEOTIDE SEQUENCE [LARGE SCALE GENOMIC DNA]</scope>
    <source>
        <strain evidence="4 5">DSM 45361</strain>
    </source>
</reference>
<dbReference type="Gene3D" id="3.40.50.1100">
    <property type="match status" value="2"/>
</dbReference>
<gene>
    <name evidence="4" type="ORF">EV186_106460</name>
</gene>
<dbReference type="CDD" id="cd01561">
    <property type="entry name" value="CBS_like"/>
    <property type="match status" value="1"/>
</dbReference>
<evidence type="ECO:0000256" key="1">
    <source>
        <dbReference type="ARBA" id="ARBA00001933"/>
    </source>
</evidence>
<accession>A0A4R6S5M9</accession>
<keyword evidence="2" id="KW-0663">Pyridoxal phosphate</keyword>
<evidence type="ECO:0000259" key="3">
    <source>
        <dbReference type="Pfam" id="PF00291"/>
    </source>
</evidence>
<comment type="caution">
    <text evidence="4">The sequence shown here is derived from an EMBL/GenBank/DDBJ whole genome shotgun (WGS) entry which is preliminary data.</text>
</comment>
<dbReference type="SUPFAM" id="SSF53686">
    <property type="entry name" value="Tryptophan synthase beta subunit-like PLP-dependent enzymes"/>
    <property type="match status" value="1"/>
</dbReference>
<sequence length="348" mass="38094">MTVRSAFEEATDAYRLPRLVRLGPNLYGAAFTLMKMVPARHIIRKALADGQIGPDTVIIETTSGTFGLALAMQAVHIGRRLVLVSDPVIDERLYRRLTALGAVVDRVPAEAGLVPGGFQRARLDRLDELRGEHESTFCPEQYTNPENPRSYASVAELMVEALGQVDCVIGPVGSGGSMSGTTRYLRSVTPECRAVGVDTQHSILFGHPDGKRELRGLGMSLMPANLDHTTFDDVHWVSAAAAYQSTRALYAQHALFMGPTSGASFRVADWYARTNPDQLTVVMLPDEGYRYTDTVYNDEWLAAQGHLTPSLPPEPDVVTDPTVPADGGWQTYHWGRREHPDVIALAVP</sequence>
<dbReference type="GO" id="GO:1901605">
    <property type="term" value="P:alpha-amino acid metabolic process"/>
    <property type="evidence" value="ECO:0007669"/>
    <property type="project" value="UniProtKB-ARBA"/>
</dbReference>
<dbReference type="EMBL" id="SNXZ01000006">
    <property type="protein sequence ID" value="TDP94066.1"/>
    <property type="molecule type" value="Genomic_DNA"/>
</dbReference>
<feature type="domain" description="Tryptophan synthase beta chain-like PALP" evidence="3">
    <location>
        <begin position="35"/>
        <end position="283"/>
    </location>
</feature>
<name>A0A4R6S5M9_LABRH</name>
<evidence type="ECO:0000256" key="2">
    <source>
        <dbReference type="ARBA" id="ARBA00022898"/>
    </source>
</evidence>
<dbReference type="InterPro" id="IPR036052">
    <property type="entry name" value="TrpB-like_PALP_sf"/>
</dbReference>
<comment type="cofactor">
    <cofactor evidence="1">
        <name>pyridoxal 5'-phosphate</name>
        <dbReference type="ChEBI" id="CHEBI:597326"/>
    </cofactor>
</comment>
<proteinExistence type="predicted"/>
<protein>
    <submittedName>
        <fullName evidence="4">Cysteine synthase A</fullName>
    </submittedName>
</protein>
<dbReference type="Pfam" id="PF00291">
    <property type="entry name" value="PALP"/>
    <property type="match status" value="1"/>
</dbReference>
<dbReference type="Proteomes" id="UP000295444">
    <property type="component" value="Unassembled WGS sequence"/>
</dbReference>
<keyword evidence="5" id="KW-1185">Reference proteome</keyword>
<dbReference type="InterPro" id="IPR050214">
    <property type="entry name" value="Cys_Synth/Cystath_Beta-Synth"/>
</dbReference>
<dbReference type="AlphaFoldDB" id="A0A4R6S5M9"/>
<dbReference type="RefSeq" id="WP_243754380.1">
    <property type="nucleotide sequence ID" value="NZ_SNXZ01000006.1"/>
</dbReference>